<dbReference type="GO" id="GO:0000381">
    <property type="term" value="P:regulation of alternative mRNA splicing, via spliceosome"/>
    <property type="evidence" value="ECO:0007669"/>
    <property type="project" value="InterPro"/>
</dbReference>
<dbReference type="SMART" id="SM00361">
    <property type="entry name" value="RRM_1"/>
    <property type="match status" value="2"/>
</dbReference>
<evidence type="ECO:0000313" key="10">
    <source>
        <dbReference type="EMBL" id="CAG9565831.1"/>
    </source>
</evidence>
<dbReference type="InterPro" id="IPR035979">
    <property type="entry name" value="RBD_domain_sf"/>
</dbReference>
<dbReference type="GO" id="GO:0071011">
    <property type="term" value="C:precatalytic spliceosome"/>
    <property type="evidence" value="ECO:0007669"/>
    <property type="project" value="TreeGrafter"/>
</dbReference>
<feature type="region of interest" description="Disordered" evidence="8">
    <location>
        <begin position="532"/>
        <end position="551"/>
    </location>
</feature>
<feature type="domain" description="RRM" evidence="9">
    <location>
        <begin position="342"/>
        <end position="420"/>
    </location>
</feature>
<dbReference type="InterPro" id="IPR003954">
    <property type="entry name" value="RRM_euk-type"/>
</dbReference>
<keyword evidence="3" id="KW-0507">mRNA processing</keyword>
<evidence type="ECO:0000256" key="4">
    <source>
        <dbReference type="ARBA" id="ARBA00022884"/>
    </source>
</evidence>
<dbReference type="SUPFAM" id="SSF54928">
    <property type="entry name" value="RNA-binding domain, RBD"/>
    <property type="match status" value="2"/>
</dbReference>
<feature type="compositionally biased region" description="Pro residues" evidence="8">
    <location>
        <begin position="532"/>
        <end position="546"/>
    </location>
</feature>
<dbReference type="Gene3D" id="3.30.70.330">
    <property type="match status" value="3"/>
</dbReference>
<dbReference type="NCBIfam" id="TIGR01645">
    <property type="entry name" value="half-pint"/>
    <property type="match status" value="1"/>
</dbReference>
<dbReference type="EMBL" id="CAKASE010000055">
    <property type="protein sequence ID" value="CAG9565831.1"/>
    <property type="molecule type" value="Genomic_DNA"/>
</dbReference>
<comment type="caution">
    <text evidence="10">The sequence shown here is derived from an EMBL/GenBank/DDBJ whole genome shotgun (WGS) entry which is preliminary data.</text>
</comment>
<comment type="similarity">
    <text evidence="2">Belongs to the RRM half pint family.</text>
</comment>
<dbReference type="CDD" id="cd12370">
    <property type="entry name" value="RRM1_PUF60"/>
    <property type="match status" value="1"/>
</dbReference>
<reference evidence="10" key="1">
    <citation type="submission" date="2021-09" db="EMBL/GenBank/DDBJ databases">
        <authorList>
            <person name="Martin H S."/>
        </authorList>
    </citation>
    <scope>NUCLEOTIDE SEQUENCE</scope>
</reference>
<dbReference type="InterPro" id="IPR006532">
    <property type="entry name" value="PUF60-like"/>
</dbReference>
<dbReference type="InterPro" id="IPR000504">
    <property type="entry name" value="RRM_dom"/>
</dbReference>
<dbReference type="PANTHER" id="PTHR47330">
    <property type="entry name" value="POLY(U)-BINDING-SPLICING FACTOR PUF60-B-RELATED"/>
    <property type="match status" value="1"/>
</dbReference>
<organism evidence="10 11">
    <name type="scientific">Danaus chrysippus</name>
    <name type="common">African queen</name>
    <dbReference type="NCBI Taxonomy" id="151541"/>
    <lineage>
        <taxon>Eukaryota</taxon>
        <taxon>Metazoa</taxon>
        <taxon>Ecdysozoa</taxon>
        <taxon>Arthropoda</taxon>
        <taxon>Hexapoda</taxon>
        <taxon>Insecta</taxon>
        <taxon>Pterygota</taxon>
        <taxon>Neoptera</taxon>
        <taxon>Endopterygota</taxon>
        <taxon>Lepidoptera</taxon>
        <taxon>Glossata</taxon>
        <taxon>Ditrysia</taxon>
        <taxon>Papilionoidea</taxon>
        <taxon>Nymphalidae</taxon>
        <taxon>Danainae</taxon>
        <taxon>Danaini</taxon>
        <taxon>Danaina</taxon>
        <taxon>Danaus</taxon>
        <taxon>Anosia</taxon>
    </lineage>
</organism>
<dbReference type="InterPro" id="IPR012677">
    <property type="entry name" value="Nucleotide-bd_a/b_plait_sf"/>
</dbReference>
<dbReference type="FunFam" id="3.30.70.330:FF:000382">
    <property type="entry name" value="G-patch domain-containing protein"/>
    <property type="match status" value="1"/>
</dbReference>
<dbReference type="FunFam" id="3.30.70.330:FF:000136">
    <property type="entry name" value="poly(U)-binding-splicing factor PUF60 isoform X1"/>
    <property type="match status" value="1"/>
</dbReference>
<keyword evidence="6" id="KW-0539">Nucleus</keyword>
<evidence type="ECO:0000256" key="8">
    <source>
        <dbReference type="SAM" id="MobiDB-lite"/>
    </source>
</evidence>
<dbReference type="GO" id="GO:0000380">
    <property type="term" value="P:alternative mRNA splicing, via spliceosome"/>
    <property type="evidence" value="ECO:0007669"/>
    <property type="project" value="TreeGrafter"/>
</dbReference>
<sequence length="695" mass="73900">MSAGMGAPASLGAVCPPSSVGAVGVMGAVGAVGGACPAVSGECVGARSPLAPSSVPSCPGAPRARYKLGNVRGRRPPPPPPAPLRHNVPTSLYLLGPRVLDDRLLVSAAARARSSVTYRYTYFTCLMLSSLIIPLYPSMTKVIPWDYYLKSIRDFHAAPIYDLLQVGDVFTGPGAKCSSLPAILGGNLPRLSSEQADAVSRAKKYAMEQSIKMVLMKQTLAHQQQQMASQRTQVQRQQALALMCRVYVGSISFELKEDTIRQAFLPFGPIKSINMSWDPVTQKHKGFAFVEYEIPEAAQLSLEQMNGVMLGGRNIKVVGRPSNMPQAQAVIDEIQEEAKQYNRIYVASIHPELTEDDIKNVFEAFGPITYCKLAYGASAHKHKGYGFIEYATLPAALEAIASMNLFDLGGQYLRVGRAITPPNALAGPPQASAMPTAAAVAAAAATAKIQAMDAVASNAVALGLTKLNALGVPPAAALPTLAAALPVALPATLPAALPAALPVTLPAALPVTLPASLPAALPPPPVIPPPGVVIPPAPRPPAPEPPTEGEVVQQAALQRKLLDSSPDTLQQQESLSISGQSARHLVMQRLMRRRASRTVLLENMVAAHEVDDALHHEIQEECCKWGRVERLVIYNERQSEDDDPAHADVKIFVQFADPEEAGAAAGALSGRYFGGRTVRARLYDQDLFDHGDLSG</sequence>
<protein>
    <submittedName>
        <fullName evidence="10">(African queen) hypothetical protein</fullName>
    </submittedName>
</protein>
<evidence type="ECO:0000256" key="5">
    <source>
        <dbReference type="ARBA" id="ARBA00023187"/>
    </source>
</evidence>
<keyword evidence="5" id="KW-0508">mRNA splicing</keyword>
<keyword evidence="11" id="KW-1185">Reference proteome</keyword>
<gene>
    <name evidence="10" type="ORF">DCHRY22_LOCUS6597</name>
</gene>
<dbReference type="SMART" id="SM00360">
    <property type="entry name" value="RRM"/>
    <property type="match status" value="3"/>
</dbReference>
<evidence type="ECO:0000259" key="9">
    <source>
        <dbReference type="PROSITE" id="PS50102"/>
    </source>
</evidence>
<evidence type="ECO:0000256" key="1">
    <source>
        <dbReference type="ARBA" id="ARBA00004123"/>
    </source>
</evidence>
<dbReference type="GO" id="GO:0003723">
    <property type="term" value="F:RNA binding"/>
    <property type="evidence" value="ECO:0007669"/>
    <property type="project" value="UniProtKB-UniRule"/>
</dbReference>
<dbReference type="Proteomes" id="UP000789524">
    <property type="component" value="Unassembled WGS sequence"/>
</dbReference>
<dbReference type="AlphaFoldDB" id="A0A8J2QV18"/>
<evidence type="ECO:0000256" key="3">
    <source>
        <dbReference type="ARBA" id="ARBA00022664"/>
    </source>
</evidence>
<evidence type="ECO:0000256" key="6">
    <source>
        <dbReference type="ARBA" id="ARBA00023242"/>
    </source>
</evidence>
<dbReference type="InterPro" id="IPR051974">
    <property type="entry name" value="PUF60_regulator"/>
</dbReference>
<feature type="domain" description="RRM" evidence="9">
    <location>
        <begin position="244"/>
        <end position="317"/>
    </location>
</feature>
<dbReference type="PROSITE" id="PS50102">
    <property type="entry name" value="RRM"/>
    <property type="match status" value="3"/>
</dbReference>
<dbReference type="InterPro" id="IPR034209">
    <property type="entry name" value="PUF60_RRM1"/>
</dbReference>
<name>A0A8J2QV18_9NEOP</name>
<evidence type="ECO:0000256" key="2">
    <source>
        <dbReference type="ARBA" id="ARBA00005987"/>
    </source>
</evidence>
<accession>A0A8J2QV18</accession>
<proteinExistence type="inferred from homology"/>
<feature type="domain" description="RRM" evidence="9">
    <location>
        <begin position="597"/>
        <end position="685"/>
    </location>
</feature>
<dbReference type="PANTHER" id="PTHR47330:SF1">
    <property type="entry name" value="POLY(U)-BINDING-SPLICING FACTOR PUF60"/>
    <property type="match status" value="1"/>
</dbReference>
<dbReference type="CDD" id="cd12371">
    <property type="entry name" value="RRM2_PUF60"/>
    <property type="match status" value="1"/>
</dbReference>
<evidence type="ECO:0000256" key="7">
    <source>
        <dbReference type="PROSITE-ProRule" id="PRU00176"/>
    </source>
</evidence>
<dbReference type="Pfam" id="PF00076">
    <property type="entry name" value="RRM_1"/>
    <property type="match status" value="2"/>
</dbReference>
<dbReference type="GO" id="GO:0006376">
    <property type="term" value="P:mRNA splice site recognition"/>
    <property type="evidence" value="ECO:0007669"/>
    <property type="project" value="TreeGrafter"/>
</dbReference>
<comment type="subcellular location">
    <subcellularLocation>
        <location evidence="1">Nucleus</location>
    </subcellularLocation>
</comment>
<evidence type="ECO:0000313" key="11">
    <source>
        <dbReference type="Proteomes" id="UP000789524"/>
    </source>
</evidence>
<dbReference type="OrthoDB" id="20943at2759"/>
<keyword evidence="4 7" id="KW-0694">RNA-binding</keyword>
<dbReference type="InterPro" id="IPR034211">
    <property type="entry name" value="PUF60_RRM2"/>
</dbReference>
<dbReference type="GO" id="GO:0071013">
    <property type="term" value="C:catalytic step 2 spliceosome"/>
    <property type="evidence" value="ECO:0007669"/>
    <property type="project" value="TreeGrafter"/>
</dbReference>